<dbReference type="Gene3D" id="3.90.70.10">
    <property type="entry name" value="Cysteine proteinases"/>
    <property type="match status" value="1"/>
</dbReference>
<feature type="signal peptide" evidence="1">
    <location>
        <begin position="1"/>
        <end position="29"/>
    </location>
</feature>
<gene>
    <name evidence="3" type="ORF">GCM10017790_81470</name>
</gene>
<evidence type="ECO:0000313" key="3">
    <source>
        <dbReference type="EMBL" id="GHH37302.1"/>
    </source>
</evidence>
<comment type="caution">
    <text evidence="3">The sequence shown here is derived from an EMBL/GenBank/DDBJ whole genome shotgun (WGS) entry which is preliminary data.</text>
</comment>
<dbReference type="EMBL" id="BNAY01000015">
    <property type="protein sequence ID" value="GHH37302.1"/>
    <property type="molecule type" value="Genomic_DNA"/>
</dbReference>
<accession>A0ABQ3MJW8</accession>
<evidence type="ECO:0000259" key="2">
    <source>
        <dbReference type="Pfam" id="PF13529"/>
    </source>
</evidence>
<dbReference type="InterPro" id="IPR039563">
    <property type="entry name" value="Peptidase_C39_single_dom"/>
</dbReference>
<protein>
    <submittedName>
        <fullName evidence="3">Membrane protein</fullName>
    </submittedName>
</protein>
<dbReference type="InterPro" id="IPR039564">
    <property type="entry name" value="Peptidase_C39-like"/>
</dbReference>
<reference evidence="4" key="1">
    <citation type="journal article" date="2019" name="Int. J. Syst. Evol. Microbiol.">
        <title>The Global Catalogue of Microorganisms (GCM) 10K type strain sequencing project: providing services to taxonomists for standard genome sequencing and annotation.</title>
        <authorList>
            <consortium name="The Broad Institute Genomics Platform"/>
            <consortium name="The Broad Institute Genome Sequencing Center for Infectious Disease"/>
            <person name="Wu L."/>
            <person name="Ma J."/>
        </authorList>
    </citation>
    <scope>NUCLEOTIDE SEQUENCE [LARGE SCALE GENOMIC DNA]</scope>
    <source>
        <strain evidence="4">CGMCC 4.7683</strain>
    </source>
</reference>
<evidence type="ECO:0000256" key="1">
    <source>
        <dbReference type="SAM" id="SignalP"/>
    </source>
</evidence>
<organism evidence="3 4">
    <name type="scientific">Amycolatopsis oliviviridis</name>
    <dbReference type="NCBI Taxonomy" id="1471590"/>
    <lineage>
        <taxon>Bacteria</taxon>
        <taxon>Bacillati</taxon>
        <taxon>Actinomycetota</taxon>
        <taxon>Actinomycetes</taxon>
        <taxon>Pseudonocardiales</taxon>
        <taxon>Pseudonocardiaceae</taxon>
        <taxon>Amycolatopsis</taxon>
    </lineage>
</organism>
<proteinExistence type="predicted"/>
<keyword evidence="1" id="KW-0732">Signal</keyword>
<name>A0ABQ3MJW8_9PSEU</name>
<keyword evidence="4" id="KW-1185">Reference proteome</keyword>
<feature type="domain" description="Peptidase C39-like" evidence="2">
    <location>
        <begin position="228"/>
        <end position="378"/>
    </location>
</feature>
<dbReference type="Pfam" id="PF13529">
    <property type="entry name" value="Peptidase_C39_2"/>
    <property type="match status" value="1"/>
</dbReference>
<sequence length="424" mass="46111">MGAAMRIRGLVTLLTVATLTAVTAQTAEAGPGRGDDESIDYHEWSGHHGFRDGRLEGLGLDHGALRIDRPIGTVEHTEPTLGTTKTYEYGQWTSRSHTQGFDASQLVASWNAKTPAKTWIKVEAKGRTASGTETAWYVMGRWANGDTDIKRTSVNGQSDANAAVDVDTLVMKAGVALRSYRLRVSLYREAGSRATPSVTSVGAMTSLVPDRFEVKATKPGRATGIELRVPAYAQNLHKGQFPEYGGGGENWCSPTSTEMVAEYWGKRPKPEDMAWIPEGYVDPTVAYAARYTFDYAYDGTGNWPFNTAYAASLGLRGHVTRLHSLTELENYIARGIPVITSQSFKAEELDGAGYGTAGHIMVVVGFTKDGDVIANDPAASSNDRVRNVYKRHQFETIWQRTKRYNTTGGVSSGPGGVAYIITPR</sequence>
<dbReference type="CDD" id="cd02549">
    <property type="entry name" value="Peptidase_C39A"/>
    <property type="match status" value="1"/>
</dbReference>
<evidence type="ECO:0000313" key="4">
    <source>
        <dbReference type="Proteomes" id="UP000635387"/>
    </source>
</evidence>
<dbReference type="Proteomes" id="UP000635387">
    <property type="component" value="Unassembled WGS sequence"/>
</dbReference>
<feature type="chain" id="PRO_5047360316" evidence="1">
    <location>
        <begin position="30"/>
        <end position="424"/>
    </location>
</feature>